<name>A0A8B8BV65_CRAVI</name>
<accession>A0A8B8BV65</accession>
<dbReference type="OrthoDB" id="6053634at2759"/>
<gene>
    <name evidence="2" type="primary">LOC111113080</name>
</gene>
<evidence type="ECO:0000313" key="2">
    <source>
        <dbReference type="RefSeq" id="XP_022306759.1"/>
    </source>
</evidence>
<protein>
    <submittedName>
        <fullName evidence="2">Uncharacterized protein LOC111113080</fullName>
    </submittedName>
</protein>
<dbReference type="SUPFAM" id="SSF52266">
    <property type="entry name" value="SGNH hydrolase"/>
    <property type="match status" value="1"/>
</dbReference>
<keyword evidence="1" id="KW-1185">Reference proteome</keyword>
<dbReference type="GeneID" id="111113080"/>
<dbReference type="RefSeq" id="XP_022306759.1">
    <property type="nucleotide sequence ID" value="XM_022451051.1"/>
</dbReference>
<dbReference type="InterPro" id="IPR036514">
    <property type="entry name" value="SGNH_hydro_sf"/>
</dbReference>
<evidence type="ECO:0000313" key="1">
    <source>
        <dbReference type="Proteomes" id="UP000694844"/>
    </source>
</evidence>
<proteinExistence type="predicted"/>
<dbReference type="KEGG" id="cvn:111113080"/>
<sequence>MSKKVLILGHSFVRRLEQFVINSVDSRVNENLNLDCDEVCVYYRGHSGASLQRIRALGISYVRELRPDITIIHALSNELCKRDRTVDAVFREMVDFVISLRYGESVKSVVILQTLHRLAPVRRIRYGVNVHWFNSRVDALNDEYKQSG</sequence>
<reference evidence="2" key="1">
    <citation type="submission" date="2025-08" db="UniProtKB">
        <authorList>
            <consortium name="RefSeq"/>
        </authorList>
    </citation>
    <scope>IDENTIFICATION</scope>
    <source>
        <tissue evidence="2">Whole sample</tissue>
    </source>
</reference>
<organism evidence="1 2">
    <name type="scientific">Crassostrea virginica</name>
    <name type="common">Eastern oyster</name>
    <dbReference type="NCBI Taxonomy" id="6565"/>
    <lineage>
        <taxon>Eukaryota</taxon>
        <taxon>Metazoa</taxon>
        <taxon>Spiralia</taxon>
        <taxon>Lophotrochozoa</taxon>
        <taxon>Mollusca</taxon>
        <taxon>Bivalvia</taxon>
        <taxon>Autobranchia</taxon>
        <taxon>Pteriomorphia</taxon>
        <taxon>Ostreida</taxon>
        <taxon>Ostreoidea</taxon>
        <taxon>Ostreidae</taxon>
        <taxon>Crassostrea</taxon>
    </lineage>
</organism>
<dbReference type="Gene3D" id="3.40.50.1110">
    <property type="entry name" value="SGNH hydrolase"/>
    <property type="match status" value="1"/>
</dbReference>
<dbReference type="Proteomes" id="UP000694844">
    <property type="component" value="Chromosome 9"/>
</dbReference>
<dbReference type="AlphaFoldDB" id="A0A8B8BV65"/>